<dbReference type="InterPro" id="IPR002591">
    <property type="entry name" value="Phosphodiest/P_Trfase"/>
</dbReference>
<reference evidence="1" key="1">
    <citation type="journal article" date="2014" name="Int. J. Syst. Evol. Microbiol.">
        <title>Complete genome sequence of Corynebacterium casei LMG S-19264T (=DSM 44701T), isolated from a smear-ripened cheese.</title>
        <authorList>
            <consortium name="US DOE Joint Genome Institute (JGI-PGF)"/>
            <person name="Walter F."/>
            <person name="Albersmeier A."/>
            <person name="Kalinowski J."/>
            <person name="Ruckert C."/>
        </authorList>
    </citation>
    <scope>NUCLEOTIDE SEQUENCE</scope>
    <source>
        <strain evidence="1">VKM Ac-1020</strain>
    </source>
</reference>
<dbReference type="InterPro" id="IPR017850">
    <property type="entry name" value="Alkaline_phosphatase_core_sf"/>
</dbReference>
<reference evidence="1" key="2">
    <citation type="submission" date="2023-01" db="EMBL/GenBank/DDBJ databases">
        <authorList>
            <person name="Sun Q."/>
            <person name="Evtushenko L."/>
        </authorList>
    </citation>
    <scope>NUCLEOTIDE SEQUENCE</scope>
    <source>
        <strain evidence="1">VKM Ac-1020</strain>
    </source>
</reference>
<comment type="caution">
    <text evidence="1">The sequence shown here is derived from an EMBL/GenBank/DDBJ whole genome shotgun (WGS) entry which is preliminary data.</text>
</comment>
<dbReference type="AlphaFoldDB" id="A0A9W6LVP9"/>
<organism evidence="1 2">
    <name type="scientific">Microbacterium barkeri</name>
    <dbReference type="NCBI Taxonomy" id="33917"/>
    <lineage>
        <taxon>Bacteria</taxon>
        <taxon>Bacillati</taxon>
        <taxon>Actinomycetota</taxon>
        <taxon>Actinomycetes</taxon>
        <taxon>Micrococcales</taxon>
        <taxon>Microbacteriaceae</taxon>
        <taxon>Microbacterium</taxon>
    </lineage>
</organism>
<gene>
    <name evidence="1" type="ORF">GCM10017576_04990</name>
</gene>
<dbReference type="Gene3D" id="3.40.720.10">
    <property type="entry name" value="Alkaline Phosphatase, subunit A"/>
    <property type="match status" value="1"/>
</dbReference>
<dbReference type="EMBL" id="BSEJ01000001">
    <property type="protein sequence ID" value="GLJ60370.1"/>
    <property type="molecule type" value="Genomic_DNA"/>
</dbReference>
<keyword evidence="2" id="KW-1185">Reference proteome</keyword>
<dbReference type="PANTHER" id="PTHR10151:SF120">
    <property type="entry name" value="BIS(5'-ADENOSYL)-TRIPHOSPHATASE"/>
    <property type="match status" value="1"/>
</dbReference>
<dbReference type="SUPFAM" id="SSF53649">
    <property type="entry name" value="Alkaline phosphatase-like"/>
    <property type="match status" value="1"/>
</dbReference>
<evidence type="ECO:0000313" key="2">
    <source>
        <dbReference type="Proteomes" id="UP001142462"/>
    </source>
</evidence>
<name>A0A9W6LVP9_9MICO</name>
<sequence length="374" mass="39419">MSLIVPAGPLNARSLTEVAQESLRSLDGGGEWLPAATSAVIVVVDGLGSIQLRAHAGHARRLAGAMAKKDVARSVFPSTTAAALTSTLTGAWPGEHGLVGYRILDPAQGVLANQLNGYERDGLDPVTWQRATTVFERAHADGRAAFAVGLAEFAGSGFTAAVLRGARYIAEDGVRARLATAYGLASAHPGSVVYCYLPEVDKAGHRHGVASDAWVAALEDVDAAFAAPVPAGVGVVVTADHGMIDVPRHRHILLRDGDPRLDGVALVGGEPRLLHLYLEDDARADEVADVWRRADDGTADIATRAEAIASGLFGDVHPDVEARIGDVLVAARGTWAFYDDRLDDKRPQDMVGQHGSTTPEEMTVPLIRLGSYAR</sequence>
<accession>A0A9W6LVP9</accession>
<protein>
    <submittedName>
        <fullName evidence="1">Nucleotide pyrophosphatase</fullName>
    </submittedName>
</protein>
<dbReference type="PANTHER" id="PTHR10151">
    <property type="entry name" value="ECTONUCLEOTIDE PYROPHOSPHATASE/PHOSPHODIESTERASE"/>
    <property type="match status" value="1"/>
</dbReference>
<dbReference type="Pfam" id="PF01663">
    <property type="entry name" value="Phosphodiest"/>
    <property type="match status" value="1"/>
</dbReference>
<proteinExistence type="predicted"/>
<evidence type="ECO:0000313" key="1">
    <source>
        <dbReference type="EMBL" id="GLJ60370.1"/>
    </source>
</evidence>
<dbReference type="RefSeq" id="WP_271172082.1">
    <property type="nucleotide sequence ID" value="NZ_BSEJ01000001.1"/>
</dbReference>
<dbReference type="GO" id="GO:0016787">
    <property type="term" value="F:hydrolase activity"/>
    <property type="evidence" value="ECO:0007669"/>
    <property type="project" value="UniProtKB-ARBA"/>
</dbReference>
<dbReference type="Proteomes" id="UP001142462">
    <property type="component" value="Unassembled WGS sequence"/>
</dbReference>